<dbReference type="InterPro" id="IPR001796">
    <property type="entry name" value="DHFR_dom"/>
</dbReference>
<protein>
    <recommendedName>
        <fullName evidence="3">Dihydrofolate reductase</fullName>
        <ecNumber evidence="2">1.5.1.3</ecNumber>
    </recommendedName>
</protein>
<dbReference type="Gene3D" id="3.40.430.10">
    <property type="entry name" value="Dihydrofolate Reductase, subunit A"/>
    <property type="match status" value="1"/>
</dbReference>
<evidence type="ECO:0000256" key="1">
    <source>
        <dbReference type="ARBA" id="ARBA00004903"/>
    </source>
</evidence>
<dbReference type="GO" id="GO:0050661">
    <property type="term" value="F:NADP binding"/>
    <property type="evidence" value="ECO:0007669"/>
    <property type="project" value="InterPro"/>
</dbReference>
<dbReference type="PRINTS" id="PR00070">
    <property type="entry name" value="DHFR"/>
</dbReference>
<evidence type="ECO:0000256" key="3">
    <source>
        <dbReference type="ARBA" id="ARBA00018886"/>
    </source>
</evidence>
<reference evidence="9" key="1">
    <citation type="submission" date="2020-06" db="EMBL/GenBank/DDBJ databases">
        <title>Genomes of multiple members of Pneumocystis genus reveal paths to human pathogen Pneumocystis jirovecii.</title>
        <authorList>
            <person name="Cisse O.H."/>
            <person name="Ma L."/>
            <person name="Dekker J."/>
            <person name="Khil P."/>
            <person name="Jo J."/>
            <person name="Brenchley J."/>
            <person name="Blair R."/>
            <person name="Pahar B."/>
            <person name="Chabe M."/>
            <person name="Van Rompay K.A."/>
            <person name="Keesler R."/>
            <person name="Sukura A."/>
            <person name="Hirsch V."/>
            <person name="Kutty G."/>
            <person name="Liu Y."/>
            <person name="Peng L."/>
            <person name="Chen J."/>
            <person name="Song J."/>
            <person name="Weissenbacher-Lang C."/>
            <person name="Xu J."/>
            <person name="Upham N.S."/>
            <person name="Stajich J.E."/>
            <person name="Cuomo C.A."/>
            <person name="Cushion M.T."/>
            <person name="Kovacs J.A."/>
        </authorList>
    </citation>
    <scope>NUCLEOTIDE SEQUENCE</scope>
    <source>
        <strain evidence="9">2A</strain>
    </source>
</reference>
<dbReference type="InterPro" id="IPR017925">
    <property type="entry name" value="DHFR_CS"/>
</dbReference>
<dbReference type="AlphaFoldDB" id="A0A899G876"/>
<dbReference type="EC" id="1.5.1.3" evidence="2"/>
<comment type="pathway">
    <text evidence="1">Cofactor biosynthesis; tetrahydrofolate biosynthesis; 5,6,7,8-tetrahydrofolate from 7,8-dihydrofolate: step 1/1.</text>
</comment>
<dbReference type="SUPFAM" id="SSF53597">
    <property type="entry name" value="Dihydrofolate reductase-like"/>
    <property type="match status" value="1"/>
</dbReference>
<dbReference type="UniPathway" id="UPA00077">
    <property type="reaction ID" value="UER00158"/>
</dbReference>
<dbReference type="Pfam" id="PF00186">
    <property type="entry name" value="DHFR_1"/>
    <property type="match status" value="1"/>
</dbReference>
<keyword evidence="4" id="KW-0554">One-carbon metabolism</keyword>
<dbReference type="GO" id="GO:0046654">
    <property type="term" value="P:tetrahydrofolate biosynthetic process"/>
    <property type="evidence" value="ECO:0007669"/>
    <property type="project" value="UniProtKB-UniPathway"/>
</dbReference>
<dbReference type="PANTHER" id="PTHR48069:SF3">
    <property type="entry name" value="DIHYDROFOLATE REDUCTASE"/>
    <property type="match status" value="1"/>
</dbReference>
<dbReference type="GO" id="GO:0046655">
    <property type="term" value="P:folic acid metabolic process"/>
    <property type="evidence" value="ECO:0007669"/>
    <property type="project" value="TreeGrafter"/>
</dbReference>
<name>A0A899G876_9ASCO</name>
<evidence type="ECO:0000256" key="4">
    <source>
        <dbReference type="ARBA" id="ARBA00022563"/>
    </source>
</evidence>
<evidence type="ECO:0000256" key="5">
    <source>
        <dbReference type="ARBA" id="ARBA00022857"/>
    </source>
</evidence>
<dbReference type="PROSITE" id="PS00075">
    <property type="entry name" value="DHFR_1"/>
    <property type="match status" value="1"/>
</dbReference>
<evidence type="ECO:0000256" key="6">
    <source>
        <dbReference type="ARBA" id="ARBA00023002"/>
    </source>
</evidence>
<dbReference type="InterPro" id="IPR024072">
    <property type="entry name" value="DHFR-like_dom_sf"/>
</dbReference>
<dbReference type="Proteomes" id="UP000663699">
    <property type="component" value="Chromosome 3"/>
</dbReference>
<gene>
    <name evidence="9" type="ORF">MERGE_002059</name>
</gene>
<comment type="similarity">
    <text evidence="7">Belongs to the dihydrofolate reductase family.</text>
</comment>
<evidence type="ECO:0000313" key="10">
    <source>
        <dbReference type="Proteomes" id="UP000663699"/>
    </source>
</evidence>
<sequence length="206" mass="23804">MNQQKSLILIVALTASYGIGRSNALPWKLKNEMAYFKRVTSFVPTFDSFEWMNVVLMGRKTWESLPLQFRPLKGRINVIISRKESLDPGQGIHCARSLDDALELLSCIYNSESPVRVNRIFVIGGAQLYKAAMEHPRLNRILATVIYKDVDCDVFFPVRFRDQEFSSVWKKEKHSDLESWVGSKVPQGEVNEGGFLYQFEMWTRDM</sequence>
<dbReference type="GO" id="GO:0006730">
    <property type="term" value="P:one-carbon metabolic process"/>
    <property type="evidence" value="ECO:0007669"/>
    <property type="project" value="UniProtKB-KW"/>
</dbReference>
<dbReference type="EMBL" id="CP054534">
    <property type="protein sequence ID" value="QSL64757.1"/>
    <property type="molecule type" value="Genomic_DNA"/>
</dbReference>
<evidence type="ECO:0000256" key="7">
    <source>
        <dbReference type="RuleBase" id="RU004474"/>
    </source>
</evidence>
<dbReference type="InterPro" id="IPR012259">
    <property type="entry name" value="DHFR"/>
</dbReference>
<keyword evidence="10" id="KW-1185">Reference proteome</keyword>
<evidence type="ECO:0000313" key="9">
    <source>
        <dbReference type="EMBL" id="QSL64757.1"/>
    </source>
</evidence>
<accession>A0A899G876</accession>
<proteinExistence type="inferred from homology"/>
<dbReference type="GO" id="GO:0005739">
    <property type="term" value="C:mitochondrion"/>
    <property type="evidence" value="ECO:0007669"/>
    <property type="project" value="TreeGrafter"/>
</dbReference>
<dbReference type="GO" id="GO:0046452">
    <property type="term" value="P:dihydrofolate metabolic process"/>
    <property type="evidence" value="ECO:0007669"/>
    <property type="project" value="TreeGrafter"/>
</dbReference>
<dbReference type="GO" id="GO:0004146">
    <property type="term" value="F:dihydrofolate reductase activity"/>
    <property type="evidence" value="ECO:0007669"/>
    <property type="project" value="UniProtKB-EC"/>
</dbReference>
<organism evidence="9 10">
    <name type="scientific">Pneumocystis wakefieldiae</name>
    <dbReference type="NCBI Taxonomy" id="38082"/>
    <lineage>
        <taxon>Eukaryota</taxon>
        <taxon>Fungi</taxon>
        <taxon>Dikarya</taxon>
        <taxon>Ascomycota</taxon>
        <taxon>Taphrinomycotina</taxon>
        <taxon>Pneumocystomycetes</taxon>
        <taxon>Pneumocystaceae</taxon>
        <taxon>Pneumocystis</taxon>
    </lineage>
</organism>
<dbReference type="PANTHER" id="PTHR48069">
    <property type="entry name" value="DIHYDROFOLATE REDUCTASE"/>
    <property type="match status" value="1"/>
</dbReference>
<dbReference type="OrthoDB" id="414698at2759"/>
<evidence type="ECO:0000256" key="2">
    <source>
        <dbReference type="ARBA" id="ARBA00012856"/>
    </source>
</evidence>
<keyword evidence="5" id="KW-0521">NADP</keyword>
<dbReference type="CDD" id="cd00209">
    <property type="entry name" value="DHFR"/>
    <property type="match status" value="1"/>
</dbReference>
<keyword evidence="6" id="KW-0560">Oxidoreductase</keyword>
<dbReference type="PROSITE" id="PS51330">
    <property type="entry name" value="DHFR_2"/>
    <property type="match status" value="1"/>
</dbReference>
<evidence type="ECO:0000259" key="8">
    <source>
        <dbReference type="PROSITE" id="PS51330"/>
    </source>
</evidence>
<feature type="domain" description="DHFR" evidence="8">
    <location>
        <begin position="6"/>
        <end position="204"/>
    </location>
</feature>